<feature type="repeat" description="TPR" evidence="3">
    <location>
        <begin position="1404"/>
        <end position="1437"/>
    </location>
</feature>
<reference evidence="5" key="1">
    <citation type="submission" date="2023-08" db="EMBL/GenBank/DDBJ databases">
        <authorList>
            <person name="Audoor S."/>
            <person name="Bilcke G."/>
        </authorList>
    </citation>
    <scope>NUCLEOTIDE SEQUENCE</scope>
</reference>
<dbReference type="PANTHER" id="PTHR45641">
    <property type="entry name" value="TETRATRICOPEPTIDE REPEAT PROTEIN (AFU_ORTHOLOGUE AFUA_6G03870)"/>
    <property type="match status" value="1"/>
</dbReference>
<dbReference type="Proteomes" id="UP001295423">
    <property type="component" value="Unassembled WGS sequence"/>
</dbReference>
<name>A0AAD2FL65_9STRA</name>
<evidence type="ECO:0000313" key="6">
    <source>
        <dbReference type="Proteomes" id="UP001295423"/>
    </source>
</evidence>
<feature type="region of interest" description="Disordered" evidence="4">
    <location>
        <begin position="797"/>
        <end position="898"/>
    </location>
</feature>
<evidence type="ECO:0000313" key="5">
    <source>
        <dbReference type="EMBL" id="CAJ1946229.1"/>
    </source>
</evidence>
<dbReference type="InterPro" id="IPR036028">
    <property type="entry name" value="SH3-like_dom_sf"/>
</dbReference>
<keyword evidence="1" id="KW-0677">Repeat</keyword>
<dbReference type="PANTHER" id="PTHR45641:SF19">
    <property type="entry name" value="NEPHROCYSTIN-3"/>
    <property type="match status" value="1"/>
</dbReference>
<comment type="caution">
    <text evidence="5">The sequence shown here is derived from an EMBL/GenBank/DDBJ whole genome shotgun (WGS) entry which is preliminary data.</text>
</comment>
<dbReference type="Pfam" id="PF13424">
    <property type="entry name" value="TPR_12"/>
    <property type="match status" value="6"/>
</dbReference>
<dbReference type="InterPro" id="IPR019734">
    <property type="entry name" value="TPR_rpt"/>
</dbReference>
<keyword evidence="2 3" id="KW-0802">TPR repeat</keyword>
<feature type="region of interest" description="Disordered" evidence="4">
    <location>
        <begin position="513"/>
        <end position="590"/>
    </location>
</feature>
<dbReference type="SUPFAM" id="SSF48452">
    <property type="entry name" value="TPR-like"/>
    <property type="match status" value="5"/>
</dbReference>
<accession>A0AAD2FL65</accession>
<dbReference type="SMART" id="SM00028">
    <property type="entry name" value="TPR"/>
    <property type="match status" value="18"/>
</dbReference>
<feature type="compositionally biased region" description="Polar residues" evidence="4">
    <location>
        <begin position="1061"/>
        <end position="1094"/>
    </location>
</feature>
<keyword evidence="6" id="KW-1185">Reference proteome</keyword>
<feature type="compositionally biased region" description="Polar residues" evidence="4">
    <location>
        <begin position="845"/>
        <end position="864"/>
    </location>
</feature>
<feature type="repeat" description="TPR" evidence="3">
    <location>
        <begin position="39"/>
        <end position="72"/>
    </location>
</feature>
<dbReference type="EMBL" id="CAKOGP040001668">
    <property type="protein sequence ID" value="CAJ1946229.1"/>
    <property type="molecule type" value="Genomic_DNA"/>
</dbReference>
<dbReference type="InterPro" id="IPR011990">
    <property type="entry name" value="TPR-like_helical_dom_sf"/>
</dbReference>
<evidence type="ECO:0000256" key="2">
    <source>
        <dbReference type="ARBA" id="ARBA00022803"/>
    </source>
</evidence>
<organism evidence="5 6">
    <name type="scientific">Cylindrotheca closterium</name>
    <dbReference type="NCBI Taxonomy" id="2856"/>
    <lineage>
        <taxon>Eukaryota</taxon>
        <taxon>Sar</taxon>
        <taxon>Stramenopiles</taxon>
        <taxon>Ochrophyta</taxon>
        <taxon>Bacillariophyta</taxon>
        <taxon>Bacillariophyceae</taxon>
        <taxon>Bacillariophycidae</taxon>
        <taxon>Bacillariales</taxon>
        <taxon>Bacillariaceae</taxon>
        <taxon>Cylindrotheca</taxon>
    </lineage>
</organism>
<dbReference type="Gene3D" id="1.25.40.10">
    <property type="entry name" value="Tetratricopeptide repeat domain"/>
    <property type="match status" value="5"/>
</dbReference>
<dbReference type="Gene3D" id="2.30.30.40">
    <property type="entry name" value="SH3 Domains"/>
    <property type="match status" value="1"/>
</dbReference>
<feature type="compositionally biased region" description="Basic and acidic residues" evidence="4">
    <location>
        <begin position="872"/>
        <end position="884"/>
    </location>
</feature>
<feature type="repeat" description="TPR" evidence="3">
    <location>
        <begin position="1202"/>
        <end position="1235"/>
    </location>
</feature>
<sequence length="1675" mass="184889">MEVDEPTNVIGTENATVRALSSPSKALSPNQQRNGNMMVSSFSNMANQAISRGQYREALSHYQKALEDYSRESPTVVQLVNAAATCFNLGALSKKLQDYNSAAKYFRQAENIYRNCQIQVRQIGNGGKDRSSSSSSCNVCLIQLIVETLQARAHLHYKYQNLLEKAIECHEEVVEILEQHRLYGDDIDTVQFKIKFQPLLPEQRWELLVTSLQFLGKFYVEKGDLEDGLMAYQEVLKILEDQDELDTQHRQEETIQIIRALEEIHADQQPDMHESNAEEASEMQRMALLEEDDENWDKALIYWERVLYFQSQEYGEESFEVGIALCQVARVMVAQGNHEGGLDLYQAATLKYRNSNNLLPNHLITNAAHAFLVLQQPLEALAWLEDLASQSVVPEEKALILYELGKIYLEQGQLHESSRVLCESAELGEGDEEHVFALLQKVEFLQQRRQLNSPDVAAAMALEAINEGTDEEASAVSTVLSKDKIATSMSKKPLPIDFDGEEKKLELEDVLGPIYDDKSEPGQLSTLSPKNAMSSKSELGSLLEVAEEEESGESDEEPQVAQLKDLTASLDKSDGADESAVIDQPDMDSIPDIEEMNGPLSSPIHMPVNDPTDSDILISASLESLQFEDDDYKSVSAASHPPMDGNVLFGDEEGEPQHKILESRSHVSQLPEVTPSDESFRGALPSEAAERAPSQSTDGPATLSRAISDASTPHSLSQHDLAITDSPSEGMMSSGLSGIDTISLGTTLFVSAEGPEPVSDNNAEAQSQTIDDEVNDHADDLPKMTISDVNVPAADSSPAITYPATAGPSPAKASPADSETSRTGLLKTEQKGKPSPASKGLRLPSLSSPRNPTPHAKTTSSSLDFKNPILRIKRDYAEMPRGSRSESSQASKSAPRKGFVKALASQFKRSRSKRATGLGALDEDKVVGTKLPSEFDDDFSQCDAPVHFIFDDDDASQVSQITFRMEEYSSRKTSQPDGQWWWGVTKEGLEGWFPSEYVTQAVQAAEGFLSAKSIHDLAKSRPLDFDSDEESEAGDERPKESTVGPITTEDLDSQLERPAPLSNNARAQSASTRGTQSNVSSGPNTTQSSKKQTLVSKIEEKESMLQTQIGENGSEHVDVATTLFDLAVLKGKNNNFDEALELAQQSLQSQKSTLNMSDACKTLHFLADLHMKQKKSTAAIACYEEAQRYQESLFGYFHEETAITLNRIGNVFATQGEFGLAMENYKEALRILKECCGEEVKNPLVSQTLIQIGAVYYRERNSLATIQSKVDGYSTFIEGGMLEVIGRAHEERGSYRMALAFFEEKLQFLNDNENSDLEQVAETLNSLGMLSCRAGLFLEAIDYYDKALGIQMKLGCDEVQLAMARVLAGSVQYSLGHFSKALKLFQDAIDTLRDHVGSEQETVAATLFHMGIVRTALCEYDDAMSDFRDALDVQQKLLGNDHPATLRTRREIGNLYAVYESELDSAFEEFNDILEVQKRIHGERHPNVAETLQSIGCAQAKKGDHSAALRTLEDCYNMRLEFLGMDHPLQATTLHEIAKIQLGRGRLKKAMHIVDAALNIRVESLSEQHIDVAMALATKASCLVAQNSFVEATKLFLEALSISQAAVGPIHPCGANIHEQIGIMHLRKCHFEEAAAAINKALEIYRQSNLDEDHPGIKGALEELERVERAEMLCV</sequence>
<dbReference type="SUPFAM" id="SSF50044">
    <property type="entry name" value="SH3-domain"/>
    <property type="match status" value="1"/>
</dbReference>
<evidence type="ECO:0000256" key="1">
    <source>
        <dbReference type="ARBA" id="ARBA00022737"/>
    </source>
</evidence>
<gene>
    <name evidence="5" type="ORF">CYCCA115_LOCUS10370</name>
</gene>
<evidence type="ECO:0000256" key="3">
    <source>
        <dbReference type="PROSITE-ProRule" id="PRU00339"/>
    </source>
</evidence>
<feature type="repeat" description="TPR" evidence="3">
    <location>
        <begin position="209"/>
        <end position="242"/>
    </location>
</feature>
<proteinExistence type="predicted"/>
<evidence type="ECO:0000256" key="4">
    <source>
        <dbReference type="SAM" id="MobiDB-lite"/>
    </source>
</evidence>
<feature type="repeat" description="TPR" evidence="3">
    <location>
        <begin position="1362"/>
        <end position="1395"/>
    </location>
</feature>
<feature type="compositionally biased region" description="Polar residues" evidence="4">
    <location>
        <begin position="522"/>
        <end position="536"/>
    </location>
</feature>
<feature type="region of interest" description="Disordered" evidence="4">
    <location>
        <begin position="685"/>
        <end position="737"/>
    </location>
</feature>
<feature type="region of interest" description="Disordered" evidence="4">
    <location>
        <begin position="1020"/>
        <end position="1094"/>
    </location>
</feature>
<dbReference type="PROSITE" id="PS50005">
    <property type="entry name" value="TPR"/>
    <property type="match status" value="5"/>
</dbReference>
<feature type="compositionally biased region" description="Acidic residues" evidence="4">
    <location>
        <begin position="545"/>
        <end position="558"/>
    </location>
</feature>
<feature type="compositionally biased region" description="Polar residues" evidence="4">
    <location>
        <begin position="709"/>
        <end position="718"/>
    </location>
</feature>
<protein>
    <submittedName>
        <fullName evidence="5">Uncharacterized protein</fullName>
    </submittedName>
</protein>